<protein>
    <submittedName>
        <fullName evidence="2">GNAT family N-acetyltransferase</fullName>
    </submittedName>
</protein>
<dbReference type="KEGG" id="spap:H3Z74_19090"/>
<keyword evidence="2" id="KW-0808">Transferase</keyword>
<dbReference type="AlphaFoldDB" id="A0A7H0LGK1"/>
<evidence type="ECO:0000259" key="1">
    <source>
        <dbReference type="Pfam" id="PF13508"/>
    </source>
</evidence>
<sequence>MPSEPDAAMDPSLIESWLRARSVARNLPQPVRDQGGLRLDTNLPAEMRRYVFARPGPGLVELGRSITAPLVFLKLCGPPEQLAALLPAHWRLSPVGYVMTSDATPAAAGLSPGYRMEIHADGPTTEIRILDDRGDLAANGFAAEWDGLFIYDRIVTDAGHRRKGLGRAVMAALGAARRSPQSRQLLVATEEGRALYATMGWEVGMLFSSAGIVDAIGMVAGGDSIAR</sequence>
<gene>
    <name evidence="2" type="ORF">H3Z74_19090</name>
</gene>
<organism evidence="2 3">
    <name type="scientific">Sphingomonas alpina</name>
    <dbReference type="NCBI Taxonomy" id="653931"/>
    <lineage>
        <taxon>Bacteria</taxon>
        <taxon>Pseudomonadati</taxon>
        <taxon>Pseudomonadota</taxon>
        <taxon>Alphaproteobacteria</taxon>
        <taxon>Sphingomonadales</taxon>
        <taxon>Sphingomonadaceae</taxon>
        <taxon>Sphingomonas</taxon>
    </lineage>
</organism>
<dbReference type="SUPFAM" id="SSF55729">
    <property type="entry name" value="Acyl-CoA N-acyltransferases (Nat)"/>
    <property type="match status" value="1"/>
</dbReference>
<dbReference type="GO" id="GO:0016747">
    <property type="term" value="F:acyltransferase activity, transferring groups other than amino-acyl groups"/>
    <property type="evidence" value="ECO:0007669"/>
    <property type="project" value="InterPro"/>
</dbReference>
<dbReference type="Pfam" id="PF13508">
    <property type="entry name" value="Acetyltransf_7"/>
    <property type="match status" value="1"/>
</dbReference>
<evidence type="ECO:0000313" key="3">
    <source>
        <dbReference type="Proteomes" id="UP000516148"/>
    </source>
</evidence>
<dbReference type="InterPro" id="IPR016181">
    <property type="entry name" value="Acyl_CoA_acyltransferase"/>
</dbReference>
<evidence type="ECO:0000313" key="2">
    <source>
        <dbReference type="EMBL" id="QNQ08804.1"/>
    </source>
</evidence>
<reference evidence="2 3" key="1">
    <citation type="submission" date="2020-09" db="EMBL/GenBank/DDBJ databases">
        <title>Sphingomonas sp., a new species isolated from pork steak.</title>
        <authorList>
            <person name="Heidler von Heilborn D."/>
        </authorList>
    </citation>
    <scope>NUCLEOTIDE SEQUENCE [LARGE SCALE GENOMIC DNA]</scope>
    <source>
        <strain evidence="3">S8-3T</strain>
    </source>
</reference>
<dbReference type="InterPro" id="IPR000182">
    <property type="entry name" value="GNAT_dom"/>
</dbReference>
<accession>A0A7H0LGK1</accession>
<dbReference type="Proteomes" id="UP000516148">
    <property type="component" value="Chromosome"/>
</dbReference>
<feature type="domain" description="N-acetyltransferase" evidence="1">
    <location>
        <begin position="140"/>
        <end position="202"/>
    </location>
</feature>
<keyword evidence="3" id="KW-1185">Reference proteome</keyword>
<dbReference type="RefSeq" id="WP_187761131.1">
    <property type="nucleotide sequence ID" value="NZ_CP061038.1"/>
</dbReference>
<dbReference type="Gene3D" id="3.40.630.30">
    <property type="match status" value="1"/>
</dbReference>
<dbReference type="EMBL" id="CP061038">
    <property type="protein sequence ID" value="QNQ08804.1"/>
    <property type="molecule type" value="Genomic_DNA"/>
</dbReference>
<name>A0A7H0LGK1_9SPHN</name>
<proteinExistence type="predicted"/>